<evidence type="ECO:0000256" key="1">
    <source>
        <dbReference type="ARBA" id="ARBA00004761"/>
    </source>
</evidence>
<reference evidence="6 7" key="1">
    <citation type="submission" date="2020-01" db="EMBL/GenBank/DDBJ databases">
        <title>Genome analysis of Anaerocolumna sp. CBA3638.</title>
        <authorList>
            <person name="Kim J."/>
            <person name="Roh S.W."/>
        </authorList>
    </citation>
    <scope>NUCLEOTIDE SEQUENCE [LARGE SCALE GENOMIC DNA]</scope>
    <source>
        <strain evidence="6 7">CBA3638</strain>
    </source>
</reference>
<evidence type="ECO:0000256" key="2">
    <source>
        <dbReference type="ARBA" id="ARBA00006906"/>
    </source>
</evidence>
<gene>
    <name evidence="6" type="primary">eda</name>
    <name evidence="6" type="ORF">Ana3638_15250</name>
</gene>
<dbReference type="PANTHER" id="PTHR30246:SF1">
    <property type="entry name" value="2-DEHYDRO-3-DEOXY-6-PHOSPHOGALACTONATE ALDOLASE-RELATED"/>
    <property type="match status" value="1"/>
</dbReference>
<keyword evidence="7" id="KW-1185">Reference proteome</keyword>
<evidence type="ECO:0000256" key="5">
    <source>
        <dbReference type="ARBA" id="ARBA00023277"/>
    </source>
</evidence>
<dbReference type="SUPFAM" id="SSF51569">
    <property type="entry name" value="Aldolase"/>
    <property type="match status" value="1"/>
</dbReference>
<dbReference type="GO" id="GO:0008700">
    <property type="term" value="F:(R,S)-4-hydroxy-2-oxoglutarate aldolase activity"/>
    <property type="evidence" value="ECO:0007669"/>
    <property type="project" value="UniProtKB-EC"/>
</dbReference>
<keyword evidence="5" id="KW-0119">Carbohydrate metabolism</keyword>
<dbReference type="EC" id="4.1.2.14" evidence="6"/>
<evidence type="ECO:0000313" key="7">
    <source>
        <dbReference type="Proteomes" id="UP000464314"/>
    </source>
</evidence>
<comment type="pathway">
    <text evidence="1">Carbohydrate acid metabolism.</text>
</comment>
<evidence type="ECO:0000256" key="4">
    <source>
        <dbReference type="ARBA" id="ARBA00023239"/>
    </source>
</evidence>
<evidence type="ECO:0000313" key="6">
    <source>
        <dbReference type="EMBL" id="QHQ61977.1"/>
    </source>
</evidence>
<dbReference type="Proteomes" id="UP000464314">
    <property type="component" value="Chromosome"/>
</dbReference>
<comment type="similarity">
    <text evidence="2">Belongs to the KHG/KDPG aldolase family.</text>
</comment>
<evidence type="ECO:0000256" key="3">
    <source>
        <dbReference type="ARBA" id="ARBA00011233"/>
    </source>
</evidence>
<protein>
    <submittedName>
        <fullName evidence="6">Bifunctional 4-hydroxy-2-oxoglutarate aldolase/2-dehydro-3-deoxy-phosphogluconate aldolase</fullName>
        <ecNumber evidence="6">4.1.2.14</ecNumber>
        <ecNumber evidence="6">4.1.3.16</ecNumber>
    </submittedName>
</protein>
<proteinExistence type="inferred from homology"/>
<organism evidence="6 7">
    <name type="scientific">Anaerocolumna sedimenticola</name>
    <dbReference type="NCBI Taxonomy" id="2696063"/>
    <lineage>
        <taxon>Bacteria</taxon>
        <taxon>Bacillati</taxon>
        <taxon>Bacillota</taxon>
        <taxon>Clostridia</taxon>
        <taxon>Lachnospirales</taxon>
        <taxon>Lachnospiraceae</taxon>
        <taxon>Anaerocolumna</taxon>
    </lineage>
</organism>
<dbReference type="AlphaFoldDB" id="A0A6P1TNR5"/>
<accession>A0A6P1TNR5</accession>
<dbReference type="KEGG" id="anr:Ana3638_15250"/>
<dbReference type="CDD" id="cd00452">
    <property type="entry name" value="KDPG_aldolase"/>
    <property type="match status" value="1"/>
</dbReference>
<dbReference type="NCBIfam" id="TIGR01182">
    <property type="entry name" value="eda"/>
    <property type="match status" value="1"/>
</dbReference>
<name>A0A6P1TNR5_9FIRM</name>
<dbReference type="InterPro" id="IPR000887">
    <property type="entry name" value="Aldlse_KDPG_KHG"/>
</dbReference>
<keyword evidence="4 6" id="KW-0456">Lyase</keyword>
<dbReference type="EC" id="4.1.3.16" evidence="6"/>
<dbReference type="GO" id="GO:0008675">
    <property type="term" value="F:2-dehydro-3-deoxy-phosphogluconate aldolase activity"/>
    <property type="evidence" value="ECO:0007669"/>
    <property type="project" value="UniProtKB-EC"/>
</dbReference>
<dbReference type="RefSeq" id="WP_161838802.1">
    <property type="nucleotide sequence ID" value="NZ_CP048000.1"/>
</dbReference>
<dbReference type="PANTHER" id="PTHR30246">
    <property type="entry name" value="2-KETO-3-DEOXY-6-PHOSPHOGLUCONATE ALDOLASE"/>
    <property type="match status" value="1"/>
</dbReference>
<comment type="subunit">
    <text evidence="3">Homotrimer.</text>
</comment>
<dbReference type="Gene3D" id="3.20.20.70">
    <property type="entry name" value="Aldolase class I"/>
    <property type="match status" value="1"/>
</dbReference>
<dbReference type="EMBL" id="CP048000">
    <property type="protein sequence ID" value="QHQ61977.1"/>
    <property type="molecule type" value="Genomic_DNA"/>
</dbReference>
<dbReference type="Pfam" id="PF01081">
    <property type="entry name" value="Aldolase"/>
    <property type="match status" value="1"/>
</dbReference>
<sequence length="215" mass="23929">MRNIIKENPIVAIMRNIPLSITTEYIESIARGGINCFEIALNSQDAVNQIKQARQISNKDLLIGAGTVLSVEDVKKSLDAGAQFLLSPSINTEVLEYCAINKVKLLPGVMTPTDVSNCIRYGFDVLKLFPASDLPLNYINSLKGPFDKTDYVAVGGVNTKNFTEFLNRGFLGVGIGSNLVSKEHLHNRQWAQITLEIKESIHLLRKDEVYENYKN</sequence>
<dbReference type="InterPro" id="IPR013785">
    <property type="entry name" value="Aldolase_TIM"/>
</dbReference>